<comment type="caution">
    <text evidence="1">The sequence shown here is derived from an EMBL/GenBank/DDBJ whole genome shotgun (WGS) entry which is preliminary data.</text>
</comment>
<dbReference type="Pfam" id="PF15601">
    <property type="entry name" value="Imm70"/>
    <property type="match status" value="1"/>
</dbReference>
<dbReference type="PATRIC" id="fig|1423.173.peg.4028"/>
<name>A0A0D1KH37_BACIU</name>
<reference evidence="1 2" key="1">
    <citation type="submission" date="2014-12" db="EMBL/GenBank/DDBJ databases">
        <title>Comparative genome analysis of Bacillus coagulans HM-08, Clostridium butyricum HM-68, Bacillus subtilis HM-66 and Bacillus licheniformis BL-09.</title>
        <authorList>
            <person name="Zhang H."/>
        </authorList>
    </citation>
    <scope>NUCLEOTIDE SEQUENCE [LARGE SCALE GENOMIC DNA]</scope>
    <source>
        <strain evidence="1 2">HM-66</strain>
    </source>
</reference>
<evidence type="ECO:0008006" key="3">
    <source>
        <dbReference type="Google" id="ProtNLM"/>
    </source>
</evidence>
<proteinExistence type="predicted"/>
<protein>
    <recommendedName>
        <fullName evidence="3">Immunity protein 70 of polymorphic toxin system</fullName>
    </recommendedName>
</protein>
<dbReference type="AlphaFoldDB" id="A0A0D1KH37"/>
<dbReference type="EMBL" id="JXBC01000013">
    <property type="protein sequence ID" value="KIU05492.1"/>
    <property type="molecule type" value="Genomic_DNA"/>
</dbReference>
<evidence type="ECO:0000313" key="1">
    <source>
        <dbReference type="EMBL" id="KIU05492.1"/>
    </source>
</evidence>
<gene>
    <name evidence="1" type="ORF">SC09_contig4orf00295</name>
</gene>
<evidence type="ECO:0000313" key="2">
    <source>
        <dbReference type="Proteomes" id="UP000032247"/>
    </source>
</evidence>
<sequence>MAVGFMVDCFFYEAGHGDFVHSFFSTISYHLEKDGWGTKYPLLMNNLYHDKLEWSDVPTARENLKEIEAELSKLPPEKVIWDIEDLSKNPPWGDNISQKVTNLSNYFATNDGQTFFEVLYKAMDASEEDKCDMTIRNV</sequence>
<dbReference type="Proteomes" id="UP000032247">
    <property type="component" value="Unassembled WGS sequence"/>
</dbReference>
<dbReference type="InterPro" id="IPR028185">
    <property type="entry name" value="Imm70"/>
</dbReference>
<organism evidence="1 2">
    <name type="scientific">Bacillus subtilis</name>
    <dbReference type="NCBI Taxonomy" id="1423"/>
    <lineage>
        <taxon>Bacteria</taxon>
        <taxon>Bacillati</taxon>
        <taxon>Bacillota</taxon>
        <taxon>Bacilli</taxon>
        <taxon>Bacillales</taxon>
        <taxon>Bacillaceae</taxon>
        <taxon>Bacillus</taxon>
    </lineage>
</organism>
<accession>A0A0D1KH37</accession>